<feature type="coiled-coil region" evidence="1">
    <location>
        <begin position="41"/>
        <end position="86"/>
    </location>
</feature>
<organism evidence="2 3">
    <name type="scientific">Cnephaeus nilssonii</name>
    <name type="common">Northern bat</name>
    <name type="synonym">Eptesicus nilssonii</name>
    <dbReference type="NCBI Taxonomy" id="3371016"/>
    <lineage>
        <taxon>Eukaryota</taxon>
        <taxon>Metazoa</taxon>
        <taxon>Chordata</taxon>
        <taxon>Craniata</taxon>
        <taxon>Vertebrata</taxon>
        <taxon>Euteleostomi</taxon>
        <taxon>Mammalia</taxon>
        <taxon>Eutheria</taxon>
        <taxon>Laurasiatheria</taxon>
        <taxon>Chiroptera</taxon>
        <taxon>Yangochiroptera</taxon>
        <taxon>Vespertilionidae</taxon>
        <taxon>Cnephaeus</taxon>
    </lineage>
</organism>
<keyword evidence="3" id="KW-1185">Reference proteome</keyword>
<name>A0AA40HI55_CNENI</name>
<dbReference type="Proteomes" id="UP001177744">
    <property type="component" value="Unassembled WGS sequence"/>
</dbReference>
<keyword evidence="1" id="KW-0175">Coiled coil</keyword>
<gene>
    <name evidence="2" type="ORF">QTO34_009223</name>
</gene>
<dbReference type="EMBL" id="JAULJE010000020">
    <property type="protein sequence ID" value="KAK1331272.1"/>
    <property type="molecule type" value="Genomic_DNA"/>
</dbReference>
<dbReference type="AlphaFoldDB" id="A0AA40HI55"/>
<evidence type="ECO:0000313" key="2">
    <source>
        <dbReference type="EMBL" id="KAK1331272.1"/>
    </source>
</evidence>
<reference evidence="2" key="1">
    <citation type="submission" date="2023-06" db="EMBL/GenBank/DDBJ databases">
        <title>Reference genome for the Northern bat (Eptesicus nilssonii), a most northern bat species.</title>
        <authorList>
            <person name="Laine V.N."/>
            <person name="Pulliainen A.T."/>
            <person name="Lilley T.M."/>
        </authorList>
    </citation>
    <scope>NUCLEOTIDE SEQUENCE</scope>
    <source>
        <strain evidence="2">BLF_Eptnil</strain>
        <tissue evidence="2">Kidney</tissue>
    </source>
</reference>
<dbReference type="Gene3D" id="1.20.5.1160">
    <property type="entry name" value="Vasodilator-stimulated phosphoprotein"/>
    <property type="match status" value="1"/>
</dbReference>
<evidence type="ECO:0000313" key="3">
    <source>
        <dbReference type="Proteomes" id="UP001177744"/>
    </source>
</evidence>
<evidence type="ECO:0000256" key="1">
    <source>
        <dbReference type="SAM" id="Coils"/>
    </source>
</evidence>
<protein>
    <submittedName>
        <fullName evidence="2">Uncharacterized protein</fullName>
    </submittedName>
</protein>
<proteinExistence type="predicted"/>
<accession>A0AA40HI55</accession>
<sequence length="142" mass="15887">MSHSTSVQSEWESAGLATGMDRDLVGITGIQSKKETMQCLSDCLASCLARLETEIKALKEQLLFMKKNQEEEVNGLQSQIANSQHLRVSRPYEALLEEGEDFDLGYTLDNSNSMQSIQNTATWRIVDSKVVSEVNDIKVLRC</sequence>
<comment type="caution">
    <text evidence="2">The sequence shown here is derived from an EMBL/GenBank/DDBJ whole genome shotgun (WGS) entry which is preliminary data.</text>
</comment>